<feature type="compositionally biased region" description="Polar residues" evidence="5">
    <location>
        <begin position="67"/>
        <end position="79"/>
    </location>
</feature>
<comment type="similarity">
    <text evidence="4">Belongs to the bZIP family. YAP subfamily.</text>
</comment>
<evidence type="ECO:0000313" key="8">
    <source>
        <dbReference type="Proteomes" id="UP000249619"/>
    </source>
</evidence>
<dbReference type="SMART" id="SM00338">
    <property type="entry name" value="BRLZ"/>
    <property type="match status" value="1"/>
</dbReference>
<dbReference type="Gene3D" id="1.20.5.170">
    <property type="match status" value="1"/>
</dbReference>
<feature type="domain" description="BZIP" evidence="6">
    <location>
        <begin position="158"/>
        <end position="221"/>
    </location>
</feature>
<dbReference type="STRING" id="183478.A0A364N0U4"/>
<feature type="compositionally biased region" description="Basic and acidic residues" evidence="5">
    <location>
        <begin position="174"/>
        <end position="183"/>
    </location>
</feature>
<feature type="compositionally biased region" description="Low complexity" evidence="5">
    <location>
        <begin position="362"/>
        <end position="385"/>
    </location>
</feature>
<dbReference type="PROSITE" id="PS50217">
    <property type="entry name" value="BZIP"/>
    <property type="match status" value="1"/>
</dbReference>
<feature type="compositionally biased region" description="Low complexity" evidence="5">
    <location>
        <begin position="277"/>
        <end position="289"/>
    </location>
</feature>
<dbReference type="Pfam" id="PF00170">
    <property type="entry name" value="bZIP_1"/>
    <property type="match status" value="1"/>
</dbReference>
<dbReference type="GO" id="GO:0090575">
    <property type="term" value="C:RNA polymerase II transcription regulator complex"/>
    <property type="evidence" value="ECO:0007669"/>
    <property type="project" value="TreeGrafter"/>
</dbReference>
<proteinExistence type="inferred from homology"/>
<dbReference type="AlphaFoldDB" id="A0A364N0U4"/>
<dbReference type="InterPro" id="IPR013910">
    <property type="entry name" value="TF_PAP1"/>
</dbReference>
<dbReference type="GO" id="GO:0001228">
    <property type="term" value="F:DNA-binding transcription activator activity, RNA polymerase II-specific"/>
    <property type="evidence" value="ECO:0007669"/>
    <property type="project" value="TreeGrafter"/>
</dbReference>
<evidence type="ECO:0000256" key="3">
    <source>
        <dbReference type="ARBA" id="ARBA00023242"/>
    </source>
</evidence>
<dbReference type="InterPro" id="IPR004827">
    <property type="entry name" value="bZIP"/>
</dbReference>
<dbReference type="Gene3D" id="1.10.238.100">
    <property type="entry name" value="YAP1 redox domain. Chain B"/>
    <property type="match status" value="1"/>
</dbReference>
<keyword evidence="3" id="KW-0539">Nucleus</keyword>
<feature type="compositionally biased region" description="Basic and acidic residues" evidence="5">
    <location>
        <begin position="136"/>
        <end position="148"/>
    </location>
</feature>
<feature type="compositionally biased region" description="Polar residues" evidence="5">
    <location>
        <begin position="335"/>
        <end position="361"/>
    </location>
</feature>
<comment type="caution">
    <text evidence="7">The sequence shown here is derived from an EMBL/GenBank/DDBJ whole genome shotgun (WGS) entry which is preliminary data.</text>
</comment>
<dbReference type="InterPro" id="IPR023167">
    <property type="entry name" value="Yap1_redox_dom_sf"/>
</dbReference>
<dbReference type="GO" id="GO:0005737">
    <property type="term" value="C:cytoplasm"/>
    <property type="evidence" value="ECO:0007669"/>
    <property type="project" value="UniProtKB-SubCell"/>
</dbReference>
<protein>
    <submittedName>
        <fullName evidence="7">AP-1-like protein</fullName>
    </submittedName>
</protein>
<name>A0A364N0U4_STELY</name>
<gene>
    <name evidence="7" type="ORF">DDE83_005737</name>
</gene>
<dbReference type="InterPro" id="IPR046347">
    <property type="entry name" value="bZIP_sf"/>
</dbReference>
<dbReference type="Pfam" id="PF08601">
    <property type="entry name" value="PAP1"/>
    <property type="match status" value="1"/>
</dbReference>
<sequence length="631" mass="67891">MAGTTNDFQNGAPFYLDATQQDLLLAALASNNQNPNDLFSAGLDGKQPMNNSQFQYPLDSLDPAYFTSPQQSNAGSGFTNVGMEESPFGEYLDGDNGFDFDNADGDMIGALPGDTPGESSEKRKSPGDEDADDDEGGGKRREGDDKQAKKPGRKPLTSEPTTKRKAQNRAAQRAFRERKEKHLKDLETKVQELEKASDATNHENGLLRAQVQRLQVELREYRKRLSLNSTGISRTPPLAGGFSSMLNNNSSKNNFSFEFPRFGGLPGTQLLDNGPLAKNKNASVSSSVSGRHNSTGRALSPNSKTNGSTTDSPGPINTGDNTQRSGSLNGFFGFNDSTSSNQNTRRNTESSTRSQSRVFQFNSGSSSHSESPSNSSTSPTNQNSSCGTSPEPSHTSPNQQADTIADGYVCHGNSEGEVLFCEKLNMACGNPRNPMPRAMSQSDDKPSPAVLSAKSPTPAVSGIDYLANQNGGQFDPTLFGDYRDTQSAIVGDGDFTGGFFNDAFLNTGYGSPFHFGDTPAVQKPNPLEQIERAQDGQDGEDEVVPGEDVNSLLNCHKIWSVEPADSTITDELTPSRDKLSSRPDFKDGTIDIDNLCSELRAKARCSESGVVVDHKDVEAALKRLPKDKLLG</sequence>
<feature type="region of interest" description="Disordered" evidence="5">
    <location>
        <begin position="433"/>
        <end position="456"/>
    </location>
</feature>
<accession>A0A364N0U4</accession>
<feature type="compositionally biased region" description="Polar residues" evidence="5">
    <location>
        <begin position="386"/>
        <end position="400"/>
    </location>
</feature>
<dbReference type="InterPro" id="IPR050936">
    <property type="entry name" value="AP-1-like"/>
</dbReference>
<comment type="subcellular location">
    <subcellularLocation>
        <location evidence="2">Cytoplasm</location>
    </subcellularLocation>
    <subcellularLocation>
        <location evidence="1">Nucleus</location>
    </subcellularLocation>
</comment>
<evidence type="ECO:0000259" key="6">
    <source>
        <dbReference type="PROSITE" id="PS50217"/>
    </source>
</evidence>
<dbReference type="EMBL" id="QGDH01000080">
    <property type="protein sequence ID" value="RAR08979.1"/>
    <property type="molecule type" value="Genomic_DNA"/>
</dbReference>
<keyword evidence="8" id="KW-1185">Reference proteome</keyword>
<dbReference type="PANTHER" id="PTHR40621:SF6">
    <property type="entry name" value="AP-1-LIKE TRANSCRIPTION FACTOR YAP1-RELATED"/>
    <property type="match status" value="1"/>
</dbReference>
<dbReference type="PROSITE" id="PS00036">
    <property type="entry name" value="BZIP_BASIC"/>
    <property type="match status" value="1"/>
</dbReference>
<evidence type="ECO:0000256" key="4">
    <source>
        <dbReference type="ARBA" id="ARBA00038132"/>
    </source>
</evidence>
<dbReference type="GO" id="GO:0000976">
    <property type="term" value="F:transcription cis-regulatory region binding"/>
    <property type="evidence" value="ECO:0007669"/>
    <property type="project" value="InterPro"/>
</dbReference>
<organism evidence="7 8">
    <name type="scientific">Stemphylium lycopersici</name>
    <name type="common">Tomato gray leaf spot disease fungus</name>
    <name type="synonym">Thyrospora lycopersici</name>
    <dbReference type="NCBI Taxonomy" id="183478"/>
    <lineage>
        <taxon>Eukaryota</taxon>
        <taxon>Fungi</taxon>
        <taxon>Dikarya</taxon>
        <taxon>Ascomycota</taxon>
        <taxon>Pezizomycotina</taxon>
        <taxon>Dothideomycetes</taxon>
        <taxon>Pleosporomycetidae</taxon>
        <taxon>Pleosporales</taxon>
        <taxon>Pleosporineae</taxon>
        <taxon>Pleosporaceae</taxon>
        <taxon>Stemphylium</taxon>
    </lineage>
</organism>
<dbReference type="SUPFAM" id="SSF57959">
    <property type="entry name" value="Leucine zipper domain"/>
    <property type="match status" value="1"/>
</dbReference>
<dbReference type="GO" id="GO:0034599">
    <property type="term" value="P:cellular response to oxidative stress"/>
    <property type="evidence" value="ECO:0007669"/>
    <property type="project" value="UniProtKB-ARBA"/>
</dbReference>
<dbReference type="Proteomes" id="UP000249619">
    <property type="component" value="Unassembled WGS sequence"/>
</dbReference>
<evidence type="ECO:0000256" key="2">
    <source>
        <dbReference type="ARBA" id="ARBA00004496"/>
    </source>
</evidence>
<feature type="region of interest" description="Disordered" evidence="5">
    <location>
        <begin position="270"/>
        <end position="400"/>
    </location>
</feature>
<evidence type="ECO:0000256" key="5">
    <source>
        <dbReference type="SAM" id="MobiDB-lite"/>
    </source>
</evidence>
<dbReference type="CDD" id="cd14688">
    <property type="entry name" value="bZIP_YAP"/>
    <property type="match status" value="1"/>
</dbReference>
<feature type="region of interest" description="Disordered" evidence="5">
    <location>
        <begin position="65"/>
        <end position="183"/>
    </location>
</feature>
<feature type="compositionally biased region" description="Polar residues" evidence="5">
    <location>
        <begin position="290"/>
        <end position="312"/>
    </location>
</feature>
<dbReference type="SUPFAM" id="SSF111430">
    <property type="entry name" value="YAP1 redox domain"/>
    <property type="match status" value="1"/>
</dbReference>
<feature type="compositionally biased region" description="Polar residues" evidence="5">
    <location>
        <begin position="318"/>
        <end position="328"/>
    </location>
</feature>
<dbReference type="FunFam" id="1.20.5.170:FF:000067">
    <property type="entry name" value="BZIP transcription factor"/>
    <property type="match status" value="1"/>
</dbReference>
<dbReference type="PANTHER" id="PTHR40621">
    <property type="entry name" value="TRANSCRIPTION FACTOR KAPC-RELATED"/>
    <property type="match status" value="1"/>
</dbReference>
<reference evidence="8" key="1">
    <citation type="submission" date="2018-05" db="EMBL/GenBank/DDBJ databases">
        <title>Draft genome sequence of Stemphylium lycopersici strain CIDEFI 213.</title>
        <authorList>
            <person name="Medina R."/>
            <person name="Franco M.E.E."/>
            <person name="Lucentini C.G."/>
            <person name="Saparrat M.C.N."/>
            <person name="Balatti P.A."/>
        </authorList>
    </citation>
    <scope>NUCLEOTIDE SEQUENCE [LARGE SCALE GENOMIC DNA]</scope>
    <source>
        <strain evidence="8">CIDEFI 213</strain>
    </source>
</reference>
<feature type="compositionally biased region" description="Acidic residues" evidence="5">
    <location>
        <begin position="92"/>
        <end position="104"/>
    </location>
</feature>
<evidence type="ECO:0000256" key="1">
    <source>
        <dbReference type="ARBA" id="ARBA00004123"/>
    </source>
</evidence>
<evidence type="ECO:0000313" key="7">
    <source>
        <dbReference type="EMBL" id="RAR08979.1"/>
    </source>
</evidence>